<dbReference type="PANTHER" id="PTHR24559:SF444">
    <property type="entry name" value="REVERSE TRANSCRIPTASE DOMAIN-CONTAINING PROTEIN"/>
    <property type="match status" value="1"/>
</dbReference>
<comment type="caution">
    <text evidence="10">The sequence shown here is derived from an EMBL/GenBank/DDBJ whole genome shotgun (WGS) entry which is preliminary data.</text>
</comment>
<dbReference type="InterPro" id="IPR036397">
    <property type="entry name" value="RNaseH_sf"/>
</dbReference>
<reference evidence="10" key="1">
    <citation type="journal article" date="2019" name="Sci. Rep.">
        <title>Draft genome of Tanacetum cinerariifolium, the natural source of mosquito coil.</title>
        <authorList>
            <person name="Yamashiro T."/>
            <person name="Shiraishi A."/>
            <person name="Satake H."/>
            <person name="Nakayama K."/>
        </authorList>
    </citation>
    <scope>NUCLEOTIDE SEQUENCE</scope>
</reference>
<dbReference type="EMBL" id="BKCJ010005455">
    <property type="protein sequence ID" value="GEU66846.1"/>
    <property type="molecule type" value="Genomic_DNA"/>
</dbReference>
<dbReference type="GO" id="GO:0003964">
    <property type="term" value="F:RNA-directed DNA polymerase activity"/>
    <property type="evidence" value="ECO:0007669"/>
    <property type="project" value="UniProtKB-KW"/>
</dbReference>
<feature type="domain" description="Integrase catalytic" evidence="9">
    <location>
        <begin position="456"/>
        <end position="593"/>
    </location>
</feature>
<dbReference type="InterPro" id="IPR043502">
    <property type="entry name" value="DNA/RNA_pol_sf"/>
</dbReference>
<dbReference type="FunFam" id="3.10.10.10:FF:000007">
    <property type="entry name" value="Retrovirus-related Pol polyprotein from transposon 17.6-like Protein"/>
    <property type="match status" value="1"/>
</dbReference>
<dbReference type="CDD" id="cd01647">
    <property type="entry name" value="RT_LTR"/>
    <property type="match status" value="1"/>
</dbReference>
<evidence type="ECO:0000256" key="8">
    <source>
        <dbReference type="SAM" id="MobiDB-lite"/>
    </source>
</evidence>
<dbReference type="Pfam" id="PF24626">
    <property type="entry name" value="SH3_Tf2-1"/>
    <property type="match status" value="1"/>
</dbReference>
<keyword evidence="6" id="KW-0378">Hydrolase</keyword>
<evidence type="ECO:0000256" key="2">
    <source>
        <dbReference type="ARBA" id="ARBA00022679"/>
    </source>
</evidence>
<dbReference type="PROSITE" id="PS50994">
    <property type="entry name" value="INTEGRASE"/>
    <property type="match status" value="1"/>
</dbReference>
<keyword evidence="5" id="KW-0255">Endonuclease</keyword>
<dbReference type="Gene3D" id="3.10.10.10">
    <property type="entry name" value="HIV Type 1 Reverse Transcriptase, subunit A, domain 1"/>
    <property type="match status" value="1"/>
</dbReference>
<dbReference type="InterPro" id="IPR053134">
    <property type="entry name" value="RNA-dir_DNA_polymerase"/>
</dbReference>
<dbReference type="Pfam" id="PF00078">
    <property type="entry name" value="RVT_1"/>
    <property type="match status" value="1"/>
</dbReference>
<dbReference type="SUPFAM" id="SSF56672">
    <property type="entry name" value="DNA/RNA polymerases"/>
    <property type="match status" value="1"/>
</dbReference>
<sequence>MDNAAKDDDPKCWPACCRTRRWGTGGRVVRGGRRVREPKRRNVKPTGKPEVQGNDQGVNVNEGVDGVPDFSIIIAQQLQNLLPTILAQVGNQGSNQGGNRNQNGSAVNDIIQEKMESVQDKSGCGDDQKVKYTTGSFVGKALTWFHELASLVTHLVTPENKRIERYIYGLAPQIRGMVAATEPMTIRKAVQIAGTPTVEAIRNGSLKKNLEKRGNVGEPRLPPIRKIKFRIELILGAIPIAKSPYRLAPSEMKELELNKLTIKNRYPLPRMVDLFDQLQGSQYFSKIDLRFGYHQLRVHEDDIPKTAFRTRYGHFEFTVMPFGLTNAPVNREEHEVHLRLILELLKKEKLYAKFFKCKFWLREVQFLGHGINGYDIHVDPSKIEARAFQTLIDKLCNAPVLALPDRAKDLMVYCDASGLGLCCVLMQRVLFGDYDCEIRYHPSKANVVADALSRKKRVKPKRVQAMNMTLQSSIKDMILAAYEEVSDESAGLQKGLDENIKVIINRLTKSAHFLPMREDYKMDMLARLYLNEVVAKHGVPISIISDRDSRFTSRFWQSMQEALGTKLDMSTTYHPQTDSQSEHTIQTLKDMLRACEVSFPDYVARGWRDQLIGLELVQKTTEKISQIKDRLKAALSHWKGVVRFGKKGKLAPRFVGPFEVAYRLRFSEELNDVHDTFHVSNFKKCLADPTLQVPLDEIQVDAKLNFKGEHVEILEESSRRLNVVELPSSRFVEIQNVDLNSRGNVKIRLRTSSRIKKSLGMVSTLLELSTLPGLVPGGGGIGDTIPDMIGP</sequence>
<keyword evidence="7" id="KW-0695">RNA-directed DNA polymerase</keyword>
<dbReference type="GO" id="GO:0003676">
    <property type="term" value="F:nucleic acid binding"/>
    <property type="evidence" value="ECO:0007669"/>
    <property type="project" value="InterPro"/>
</dbReference>
<dbReference type="Gene3D" id="3.30.70.270">
    <property type="match status" value="2"/>
</dbReference>
<name>A0A6L2LYJ1_TANCI</name>
<dbReference type="AlphaFoldDB" id="A0A6L2LYJ1"/>
<dbReference type="GO" id="GO:0008233">
    <property type="term" value="F:peptidase activity"/>
    <property type="evidence" value="ECO:0007669"/>
    <property type="project" value="UniProtKB-KW"/>
</dbReference>
<dbReference type="Pfam" id="PF17919">
    <property type="entry name" value="RT_RNaseH_2"/>
    <property type="match status" value="1"/>
</dbReference>
<dbReference type="Gene3D" id="3.30.420.10">
    <property type="entry name" value="Ribonuclease H-like superfamily/Ribonuclease H"/>
    <property type="match status" value="1"/>
</dbReference>
<evidence type="ECO:0000256" key="7">
    <source>
        <dbReference type="ARBA" id="ARBA00022918"/>
    </source>
</evidence>
<dbReference type="GO" id="GO:0004519">
    <property type="term" value="F:endonuclease activity"/>
    <property type="evidence" value="ECO:0007669"/>
    <property type="project" value="UniProtKB-KW"/>
</dbReference>
<dbReference type="SUPFAM" id="SSF53098">
    <property type="entry name" value="Ribonuclease H-like"/>
    <property type="match status" value="1"/>
</dbReference>
<dbReference type="InterPro" id="IPR001584">
    <property type="entry name" value="Integrase_cat-core"/>
</dbReference>
<evidence type="ECO:0000313" key="10">
    <source>
        <dbReference type="EMBL" id="GEU66846.1"/>
    </source>
</evidence>
<evidence type="ECO:0000256" key="6">
    <source>
        <dbReference type="ARBA" id="ARBA00022801"/>
    </source>
</evidence>
<dbReference type="InterPro" id="IPR012337">
    <property type="entry name" value="RNaseH-like_sf"/>
</dbReference>
<dbReference type="InterPro" id="IPR056924">
    <property type="entry name" value="SH3_Tf2-1"/>
</dbReference>
<evidence type="ECO:0000259" key="9">
    <source>
        <dbReference type="PROSITE" id="PS50994"/>
    </source>
</evidence>
<protein>
    <recommendedName>
        <fullName evidence="9">Integrase catalytic domain-containing protein</fullName>
    </recommendedName>
</protein>
<keyword evidence="3" id="KW-0548">Nucleotidyltransferase</keyword>
<gene>
    <name evidence="10" type="ORF">Tci_038824</name>
</gene>
<organism evidence="10">
    <name type="scientific">Tanacetum cinerariifolium</name>
    <name type="common">Dalmatian daisy</name>
    <name type="synonym">Chrysanthemum cinerariifolium</name>
    <dbReference type="NCBI Taxonomy" id="118510"/>
    <lineage>
        <taxon>Eukaryota</taxon>
        <taxon>Viridiplantae</taxon>
        <taxon>Streptophyta</taxon>
        <taxon>Embryophyta</taxon>
        <taxon>Tracheophyta</taxon>
        <taxon>Spermatophyta</taxon>
        <taxon>Magnoliopsida</taxon>
        <taxon>eudicotyledons</taxon>
        <taxon>Gunneridae</taxon>
        <taxon>Pentapetalae</taxon>
        <taxon>asterids</taxon>
        <taxon>campanulids</taxon>
        <taxon>Asterales</taxon>
        <taxon>Asteraceae</taxon>
        <taxon>Asteroideae</taxon>
        <taxon>Anthemideae</taxon>
        <taxon>Anthemidinae</taxon>
        <taxon>Tanacetum</taxon>
    </lineage>
</organism>
<keyword evidence="1" id="KW-0645">Protease</keyword>
<dbReference type="InterPro" id="IPR043128">
    <property type="entry name" value="Rev_trsase/Diguanyl_cyclase"/>
</dbReference>
<dbReference type="InterPro" id="IPR041577">
    <property type="entry name" value="RT_RNaseH_2"/>
</dbReference>
<dbReference type="PANTHER" id="PTHR24559">
    <property type="entry name" value="TRANSPOSON TY3-I GAG-POL POLYPROTEIN"/>
    <property type="match status" value="1"/>
</dbReference>
<keyword evidence="2" id="KW-0808">Transferase</keyword>
<proteinExistence type="predicted"/>
<accession>A0A6L2LYJ1</accession>
<feature type="region of interest" description="Disordered" evidence="8">
    <location>
        <begin position="36"/>
        <end position="58"/>
    </location>
</feature>
<evidence type="ECO:0000256" key="5">
    <source>
        <dbReference type="ARBA" id="ARBA00022759"/>
    </source>
</evidence>
<evidence type="ECO:0000256" key="1">
    <source>
        <dbReference type="ARBA" id="ARBA00022670"/>
    </source>
</evidence>
<evidence type="ECO:0000256" key="4">
    <source>
        <dbReference type="ARBA" id="ARBA00022722"/>
    </source>
</evidence>
<dbReference type="GO" id="GO:0006508">
    <property type="term" value="P:proteolysis"/>
    <property type="evidence" value="ECO:0007669"/>
    <property type="project" value="UniProtKB-KW"/>
</dbReference>
<evidence type="ECO:0000256" key="3">
    <source>
        <dbReference type="ARBA" id="ARBA00022695"/>
    </source>
</evidence>
<dbReference type="InterPro" id="IPR000477">
    <property type="entry name" value="RT_dom"/>
</dbReference>
<keyword evidence="4" id="KW-0540">Nuclease</keyword>
<dbReference type="GO" id="GO:0015074">
    <property type="term" value="P:DNA integration"/>
    <property type="evidence" value="ECO:0007669"/>
    <property type="project" value="InterPro"/>
</dbReference>